<feature type="compositionally biased region" description="Basic and acidic residues" evidence="7">
    <location>
        <begin position="28"/>
        <end position="46"/>
    </location>
</feature>
<dbReference type="PANTHER" id="PTHR11482:SF42">
    <property type="entry name" value="ORNITHINE DECARBOXYLASE"/>
    <property type="match status" value="1"/>
</dbReference>
<dbReference type="EMBL" id="CAAE01003795">
    <property type="protein sequence ID" value="CAF88057.1"/>
    <property type="molecule type" value="Genomic_DNA"/>
</dbReference>
<feature type="region of interest" description="Disordered" evidence="7">
    <location>
        <begin position="203"/>
        <end position="270"/>
    </location>
</feature>
<evidence type="ECO:0000256" key="4">
    <source>
        <dbReference type="ARBA" id="ARBA00034138"/>
    </source>
</evidence>
<comment type="similarity">
    <text evidence="6">Belongs to the Orn/Lys/Arg decarboxylase class-II family.</text>
</comment>
<dbReference type="SUPFAM" id="SSF50621">
    <property type="entry name" value="Alanine racemase C-terminal domain-like"/>
    <property type="match status" value="1"/>
</dbReference>
<dbReference type="SUPFAM" id="SSF51419">
    <property type="entry name" value="PLP-binding barrel"/>
    <property type="match status" value="1"/>
</dbReference>
<feature type="domain" description="Orn/DAP/Arg decarboxylase 2 N-terminal" evidence="9">
    <location>
        <begin position="80"/>
        <end position="154"/>
    </location>
</feature>
<dbReference type="GO" id="GO:0005737">
    <property type="term" value="C:cytoplasm"/>
    <property type="evidence" value="ECO:0007669"/>
    <property type="project" value="TreeGrafter"/>
</dbReference>
<organism evidence="10">
    <name type="scientific">Tetraodon nigroviridis</name>
    <name type="common">Spotted green pufferfish</name>
    <name type="synonym">Chelonodon nigroviridis</name>
    <dbReference type="NCBI Taxonomy" id="99883"/>
    <lineage>
        <taxon>Eukaryota</taxon>
        <taxon>Metazoa</taxon>
        <taxon>Chordata</taxon>
        <taxon>Craniata</taxon>
        <taxon>Vertebrata</taxon>
        <taxon>Euteleostomi</taxon>
        <taxon>Actinopterygii</taxon>
        <taxon>Neopterygii</taxon>
        <taxon>Teleostei</taxon>
        <taxon>Neoteleostei</taxon>
        <taxon>Acanthomorphata</taxon>
        <taxon>Eupercaria</taxon>
        <taxon>Tetraodontiformes</taxon>
        <taxon>Tetradontoidea</taxon>
        <taxon>Tetraodontidae</taxon>
        <taxon>Tetraodon</taxon>
    </lineage>
</organism>
<dbReference type="Pfam" id="PF00278">
    <property type="entry name" value="Orn_DAP_Arg_deC"/>
    <property type="match status" value="1"/>
</dbReference>
<dbReference type="EC" id="4.1.1.17" evidence="4"/>
<evidence type="ECO:0000256" key="3">
    <source>
        <dbReference type="ARBA" id="ARBA00034115"/>
    </source>
</evidence>
<dbReference type="Gene3D" id="2.40.37.10">
    <property type="entry name" value="Lyase, Ornithine Decarboxylase, Chain A, domain 1"/>
    <property type="match status" value="1"/>
</dbReference>
<sequence length="375" mass="41152">GDSAGPVAGGGCRQNNLRQPLQASVPDQIRRRPRSPDDDLRQRSGADESGPLPRQRQVRPVAVGHVGGGEGAPVTRWGCSHRLVLRIATDDSKAVCRLSVKFGVPVKACRGLLERARELGLDVIGVSFHVGSGCTDPNAYTQAIADARCVFDIGVSPEAPPPLSSSPRRLLGPAEPVSGFVLPPRMNWGSRWTCWTSAVASPVPMTPRSSLRRLPPSSTPPWTSISPPTPRSRSLPSRGASTWPRLTRWSSTSSPRRSSRTRTRTEDERSGEKTVMYYVNDGVYGSFNCILYDHAHCMPTLHKKRKPDEVRYPSSIWGPTCDGLDRIVELCSLPDLQVGDWLVFENMGAYTVAASSTFNGFQKPDLHYIMSRRAW</sequence>
<dbReference type="InterPro" id="IPR000183">
    <property type="entry name" value="Orn/DAP/Arg_de-COase"/>
</dbReference>
<feature type="non-terminal residue" evidence="10">
    <location>
        <position position="375"/>
    </location>
</feature>
<keyword evidence="1" id="KW-0597">Phosphoprotein</keyword>
<dbReference type="AlphaFoldDB" id="Q4TGC5"/>
<dbReference type="InterPro" id="IPR002433">
    <property type="entry name" value="Orn_de-COase"/>
</dbReference>
<comment type="catalytic activity">
    <reaction evidence="5">
        <text>L-ornithine + H(+) = putrescine + CO2</text>
        <dbReference type="Rhea" id="RHEA:22964"/>
        <dbReference type="ChEBI" id="CHEBI:15378"/>
        <dbReference type="ChEBI" id="CHEBI:16526"/>
        <dbReference type="ChEBI" id="CHEBI:46911"/>
        <dbReference type="ChEBI" id="CHEBI:326268"/>
        <dbReference type="EC" id="4.1.1.17"/>
    </reaction>
</comment>
<feature type="non-terminal residue" evidence="10">
    <location>
        <position position="1"/>
    </location>
</feature>
<dbReference type="GO" id="GO:0004586">
    <property type="term" value="F:ornithine decarboxylase activity"/>
    <property type="evidence" value="ECO:0007669"/>
    <property type="project" value="UniProtKB-EC"/>
</dbReference>
<dbReference type="GO" id="GO:0033387">
    <property type="term" value="P:putrescine biosynthetic process from arginine, via ornithine"/>
    <property type="evidence" value="ECO:0007669"/>
    <property type="project" value="TreeGrafter"/>
</dbReference>
<feature type="compositionally biased region" description="Polar residues" evidence="7">
    <location>
        <begin position="13"/>
        <end position="22"/>
    </location>
</feature>
<dbReference type="KEGG" id="tng:GSTEN00001174G001"/>
<dbReference type="PANTHER" id="PTHR11482">
    <property type="entry name" value="ARGININE/DIAMINOPIMELATE/ORNITHINE DECARBOXYLASE"/>
    <property type="match status" value="1"/>
</dbReference>
<dbReference type="PRINTS" id="PR01179">
    <property type="entry name" value="ODADCRBXLASE"/>
</dbReference>
<evidence type="ECO:0000259" key="8">
    <source>
        <dbReference type="Pfam" id="PF00278"/>
    </source>
</evidence>
<feature type="region of interest" description="Disordered" evidence="7">
    <location>
        <begin position="1"/>
        <end position="59"/>
    </location>
</feature>
<evidence type="ECO:0000256" key="5">
    <source>
        <dbReference type="ARBA" id="ARBA00049127"/>
    </source>
</evidence>
<name>Q4TGC5_TETNG</name>
<evidence type="ECO:0000256" key="7">
    <source>
        <dbReference type="SAM" id="MobiDB-lite"/>
    </source>
</evidence>
<comment type="caution">
    <text evidence="10">The sequence shown here is derived from an EMBL/GenBank/DDBJ whole genome shotgun (WGS) entry which is preliminary data.</text>
</comment>
<keyword evidence="2" id="KW-0210">Decarboxylase</keyword>
<comment type="pathway">
    <text evidence="3">Amine and polyamine biosynthesis; putrescine biosynthesis via L-ornithine pathway; putrescine from L-ornithine: step 1/1.</text>
</comment>
<dbReference type="InterPro" id="IPR009006">
    <property type="entry name" value="Ala_racemase/Decarboxylase_C"/>
</dbReference>
<dbReference type="InterPro" id="IPR022644">
    <property type="entry name" value="De-COase2_N"/>
</dbReference>
<feature type="compositionally biased region" description="Low complexity" evidence="7">
    <location>
        <begin position="206"/>
        <end position="256"/>
    </location>
</feature>
<dbReference type="FunFam" id="2.40.37.10:FF:000005">
    <property type="entry name" value="Ornithine decarboxylase"/>
    <property type="match status" value="1"/>
</dbReference>
<evidence type="ECO:0000256" key="6">
    <source>
        <dbReference type="RuleBase" id="RU003737"/>
    </source>
</evidence>
<evidence type="ECO:0000259" key="9">
    <source>
        <dbReference type="Pfam" id="PF02784"/>
    </source>
</evidence>
<dbReference type="OrthoDB" id="5034579at2759"/>
<protein>
    <recommendedName>
        <fullName evidence="4">ornithine decarboxylase</fullName>
        <ecNumber evidence="4">4.1.1.17</ecNumber>
    </recommendedName>
</protein>
<reference evidence="10" key="1">
    <citation type="journal article" date="2004" name="Nature">
        <title>Genome duplication in the teleost fish Tetraodon nigroviridis reveals the early vertebrate proto-karyotype.</title>
        <authorList>
            <person name="Jaillon O."/>
            <person name="Aury J.-M."/>
            <person name="Brunet F."/>
            <person name="Petit J.-L."/>
            <person name="Stange-Thomann N."/>
            <person name="Mauceli E."/>
            <person name="Bouneau L."/>
            <person name="Fischer C."/>
            <person name="Ozouf-Costaz C."/>
            <person name="Bernot A."/>
            <person name="Nicaud S."/>
            <person name="Jaffe D."/>
            <person name="Fisher S."/>
            <person name="Lutfalla G."/>
            <person name="Dossat C."/>
            <person name="Segurens B."/>
            <person name="Dasilva C."/>
            <person name="Salanoubat M."/>
            <person name="Levy M."/>
            <person name="Boudet N."/>
            <person name="Castellano S."/>
            <person name="Anthouard V."/>
            <person name="Jubin C."/>
            <person name="Castelli V."/>
            <person name="Katinka M."/>
            <person name="Vacherie B."/>
            <person name="Biemont C."/>
            <person name="Skalli Z."/>
            <person name="Cattolico L."/>
            <person name="Poulain J."/>
            <person name="De Berardinis V."/>
            <person name="Cruaud C."/>
            <person name="Duprat S."/>
            <person name="Brottier P."/>
            <person name="Coutanceau J.-P."/>
            <person name="Gouzy J."/>
            <person name="Parra G."/>
            <person name="Lardier G."/>
            <person name="Chapple C."/>
            <person name="McKernan K.J."/>
            <person name="McEwan P."/>
            <person name="Bosak S."/>
            <person name="Kellis M."/>
            <person name="Volff J.-N."/>
            <person name="Guigo R."/>
            <person name="Zody M.C."/>
            <person name="Mesirov J."/>
            <person name="Lindblad-Toh K."/>
            <person name="Birren B."/>
            <person name="Nusbaum C."/>
            <person name="Kahn D."/>
            <person name="Robinson-Rechavi M."/>
            <person name="Laudet V."/>
            <person name="Schachter V."/>
            <person name="Quetier F."/>
            <person name="Saurin W."/>
            <person name="Scarpelli C."/>
            <person name="Wincker P."/>
            <person name="Lander E.S."/>
            <person name="Weissenbach J."/>
            <person name="Roest Crollius H."/>
        </authorList>
    </citation>
    <scope>NUCLEOTIDE SEQUENCE [LARGE SCALE GENOMIC DNA]</scope>
</reference>
<proteinExistence type="inferred from homology"/>
<dbReference type="Gene3D" id="3.20.20.10">
    <property type="entry name" value="Alanine racemase"/>
    <property type="match status" value="1"/>
</dbReference>
<feature type="domain" description="Orn/DAP/Arg decarboxylase 2 C-terminal" evidence="8">
    <location>
        <begin position="267"/>
        <end position="348"/>
    </location>
</feature>
<dbReference type="InterPro" id="IPR022643">
    <property type="entry name" value="De-COase2_C"/>
</dbReference>
<gene>
    <name evidence="10" type="ORF">GSTENG00001174001</name>
</gene>
<reference evidence="10" key="2">
    <citation type="submission" date="2004-02" db="EMBL/GenBank/DDBJ databases">
        <authorList>
            <consortium name="Genoscope"/>
            <consortium name="Whitehead Institute Centre for Genome Research"/>
        </authorList>
    </citation>
    <scope>NUCLEOTIDE SEQUENCE</scope>
</reference>
<evidence type="ECO:0000313" key="10">
    <source>
        <dbReference type="EMBL" id="CAF88057.1"/>
    </source>
</evidence>
<evidence type="ECO:0000256" key="1">
    <source>
        <dbReference type="ARBA" id="ARBA00022553"/>
    </source>
</evidence>
<keyword evidence="2" id="KW-0456">Lyase</keyword>
<dbReference type="InterPro" id="IPR029066">
    <property type="entry name" value="PLP-binding_barrel"/>
</dbReference>
<dbReference type="PRINTS" id="PR01182">
    <property type="entry name" value="ORNDCRBXLASE"/>
</dbReference>
<dbReference type="Pfam" id="PF02784">
    <property type="entry name" value="Orn_Arg_deC_N"/>
    <property type="match status" value="1"/>
</dbReference>
<accession>Q4TGC5</accession>
<evidence type="ECO:0000256" key="2">
    <source>
        <dbReference type="ARBA" id="ARBA00022793"/>
    </source>
</evidence>